<dbReference type="Pfam" id="PF00652">
    <property type="entry name" value="Ricin_B_lectin"/>
    <property type="match status" value="2"/>
</dbReference>
<reference evidence="3 4" key="1">
    <citation type="journal article" date="2013" name="PLoS Genet.">
        <title>Distinctive expansion of potential virulence genes in the genome of the oomycete fish pathogen Saprolegnia parasitica.</title>
        <authorList>
            <person name="Jiang R.H."/>
            <person name="de Bruijn I."/>
            <person name="Haas B.J."/>
            <person name="Belmonte R."/>
            <person name="Lobach L."/>
            <person name="Christie J."/>
            <person name="van den Ackerveken G."/>
            <person name="Bottin A."/>
            <person name="Bulone V."/>
            <person name="Diaz-Moreno S.M."/>
            <person name="Dumas B."/>
            <person name="Fan L."/>
            <person name="Gaulin E."/>
            <person name="Govers F."/>
            <person name="Grenville-Briggs L.J."/>
            <person name="Horner N.R."/>
            <person name="Levin J.Z."/>
            <person name="Mammella M."/>
            <person name="Meijer H.J."/>
            <person name="Morris P."/>
            <person name="Nusbaum C."/>
            <person name="Oome S."/>
            <person name="Phillips A.J."/>
            <person name="van Rooyen D."/>
            <person name="Rzeszutek E."/>
            <person name="Saraiva M."/>
            <person name="Secombes C.J."/>
            <person name="Seidl M.F."/>
            <person name="Snel B."/>
            <person name="Stassen J.H."/>
            <person name="Sykes S."/>
            <person name="Tripathy S."/>
            <person name="van den Berg H."/>
            <person name="Vega-Arreguin J.C."/>
            <person name="Wawra S."/>
            <person name="Young S.K."/>
            <person name="Zeng Q."/>
            <person name="Dieguez-Uribeondo J."/>
            <person name="Russ C."/>
            <person name="Tyler B.M."/>
            <person name="van West P."/>
        </authorList>
    </citation>
    <scope>NUCLEOTIDE SEQUENCE [LARGE SCALE GENOMIC DNA]</scope>
    <source>
        <strain evidence="3 4">CBS 223.65</strain>
    </source>
</reference>
<dbReference type="GeneID" id="24141640"/>
<dbReference type="SMART" id="SM00458">
    <property type="entry name" value="RICIN"/>
    <property type="match status" value="2"/>
</dbReference>
<evidence type="ECO:0000259" key="2">
    <source>
        <dbReference type="SMART" id="SM00458"/>
    </source>
</evidence>
<sequence>MKCIYLLPLLAASSHAFVDCTRDVLTALYTCADALQPHSDHYVNSVPRIGSPGVHNAICYGDYPTCNDLQRLVGTPAANCDVSLAKGYYVNIGRDLLSPCASPMPPRTKDVELCTGTGLTLSEYSSKLYTDVHRGNDNEHFLYNNTDRTLRAKSNGQCVEAIMTPWPGAVHTVPCNGNSEMQQWTIEKERVSALRGGLCLKAEPASRGAVVGLTSCNFGGQSPAYFVECAAAKPTYVTVTSQGKRLSEYYSNLFANAPANNFNELFVWDQPNKMFKVASNNQCLDAFKDANGKVQVHTWACDVNNGNQKWNFNPTTKTLEHATHTGQCLDADPTYADRHAQMWACTPNNANQQWSIDTFTA</sequence>
<feature type="domain" description="Ricin B lectin" evidence="2">
    <location>
        <begin position="109"/>
        <end position="227"/>
    </location>
</feature>
<evidence type="ECO:0000256" key="1">
    <source>
        <dbReference type="SAM" id="SignalP"/>
    </source>
</evidence>
<organism evidence="3 4">
    <name type="scientific">Saprolegnia parasitica (strain CBS 223.65)</name>
    <dbReference type="NCBI Taxonomy" id="695850"/>
    <lineage>
        <taxon>Eukaryota</taxon>
        <taxon>Sar</taxon>
        <taxon>Stramenopiles</taxon>
        <taxon>Oomycota</taxon>
        <taxon>Saprolegniomycetes</taxon>
        <taxon>Saprolegniales</taxon>
        <taxon>Saprolegniaceae</taxon>
        <taxon>Saprolegnia</taxon>
    </lineage>
</organism>
<keyword evidence="4" id="KW-1185">Reference proteome</keyword>
<dbReference type="STRING" id="695850.A0A067CC56"/>
<dbReference type="EMBL" id="KK583222">
    <property type="protein sequence ID" value="KDO26735.1"/>
    <property type="molecule type" value="Genomic_DNA"/>
</dbReference>
<dbReference type="AlphaFoldDB" id="A0A067CC56"/>
<feature type="signal peptide" evidence="1">
    <location>
        <begin position="1"/>
        <end position="16"/>
    </location>
</feature>
<proteinExistence type="predicted"/>
<protein>
    <recommendedName>
        <fullName evidence="2">Ricin B lectin domain-containing protein</fullName>
    </recommendedName>
</protein>
<feature type="chain" id="PRO_5001634362" description="Ricin B lectin domain-containing protein" evidence="1">
    <location>
        <begin position="17"/>
        <end position="361"/>
    </location>
</feature>
<feature type="domain" description="Ricin B lectin" evidence="2">
    <location>
        <begin position="234"/>
        <end position="357"/>
    </location>
</feature>
<dbReference type="SUPFAM" id="SSF50370">
    <property type="entry name" value="Ricin B-like lectins"/>
    <property type="match status" value="2"/>
</dbReference>
<dbReference type="RefSeq" id="XP_012202615.1">
    <property type="nucleotide sequence ID" value="XM_012347225.1"/>
</dbReference>
<dbReference type="InterPro" id="IPR035992">
    <property type="entry name" value="Ricin_B-like_lectins"/>
</dbReference>
<keyword evidence="1" id="KW-0732">Signal</keyword>
<dbReference type="InterPro" id="IPR000772">
    <property type="entry name" value="Ricin_B_lectin"/>
</dbReference>
<evidence type="ECO:0000313" key="4">
    <source>
        <dbReference type="Proteomes" id="UP000030745"/>
    </source>
</evidence>
<dbReference type="VEuPathDB" id="FungiDB:SPRG_20531"/>
<evidence type="ECO:0000313" key="3">
    <source>
        <dbReference type="EMBL" id="KDO26735.1"/>
    </source>
</evidence>
<dbReference type="KEGG" id="spar:SPRG_20531"/>
<accession>A0A067CC56</accession>
<dbReference type="OMA" id="AYFVECA"/>
<dbReference type="OrthoDB" id="62056at2759"/>
<name>A0A067CC56_SAPPC</name>
<gene>
    <name evidence="3" type="ORF">SPRG_20531</name>
</gene>
<dbReference type="Proteomes" id="UP000030745">
    <property type="component" value="Unassembled WGS sequence"/>
</dbReference>
<dbReference type="PROSITE" id="PS50231">
    <property type="entry name" value="RICIN_B_LECTIN"/>
    <property type="match status" value="2"/>
</dbReference>
<dbReference type="Gene3D" id="2.80.10.50">
    <property type="match status" value="2"/>
</dbReference>